<keyword evidence="5" id="KW-1185">Reference proteome</keyword>
<dbReference type="PANTHER" id="PTHR47766:SF1">
    <property type="entry name" value="PROTEIN EFR3"/>
    <property type="match status" value="1"/>
</dbReference>
<dbReference type="Pfam" id="PF21072">
    <property type="entry name" value="EFR3"/>
    <property type="match status" value="1"/>
</dbReference>
<dbReference type="GO" id="GO:0072659">
    <property type="term" value="P:protein localization to plasma membrane"/>
    <property type="evidence" value="ECO:0007669"/>
    <property type="project" value="InterPro"/>
</dbReference>
<dbReference type="EMBL" id="PUHR01000011">
    <property type="protein sequence ID" value="KAG0671548.1"/>
    <property type="molecule type" value="Genomic_DNA"/>
</dbReference>
<evidence type="ECO:0000256" key="1">
    <source>
        <dbReference type="ARBA" id="ARBA00010216"/>
    </source>
</evidence>
<comment type="similarity">
    <text evidence="1">Belongs to the EFR3 family.</text>
</comment>
<feature type="region of interest" description="Disordered" evidence="3">
    <location>
        <begin position="656"/>
        <end position="701"/>
    </location>
</feature>
<dbReference type="GO" id="GO:0005886">
    <property type="term" value="C:plasma membrane"/>
    <property type="evidence" value="ECO:0007669"/>
    <property type="project" value="TreeGrafter"/>
</dbReference>
<dbReference type="OrthoDB" id="19232at2759"/>
<evidence type="ECO:0000313" key="5">
    <source>
        <dbReference type="Proteomes" id="UP000750334"/>
    </source>
</evidence>
<sequence length="812" mass="93602">MMMRMIFTPKHQRLVNQCYPTGRTTDKKPKSSETSYLLYYVNSRRSKLEKVSSYLKKRTIGDLGSRRRAGNVSVTLELMDKMVNNCKENLNVFIKDFFTIMNSIMSTNSVNNDVAIVILVDHVFHSICCNIDGTLYNSDTDFNHYFSSFVDQFLKVIKTILKNDDLLLNWCVDISQISQLSSNPKLNHYISEAVHLSLVKFQERHPIYCKPNILEDTYNDKEQILNKRLTRTQTRMIGLDNVKDSEFNSDTSVKALQQFFNTTETEKLNISLRVLLERLQETPNKEFQEFICNGVQVQLRYIIILLLMRQLNNEEKKADPIICLRLMSSLLTSDVSIVGLSVLDIIRKLIEYQMKHINKKEIVDQCKYTLRDVEFKTYYKGQTADVLYDIVGRLNSLDQDILHEKENQTISASRLKKLILTEDLLEITSYKKDKFISIELFIELIPYFNEQLLKLFGLVDDQIPGTYIFDRLFQALDSLNNEKLQNEMMNEIFAKYKKYALFSGLKYFYEETEQEPTYGYYCYHKAAAKFLALHDYETQANYKFENKMLFSKEDLLNFYSDEGSNPFSQRGSQILLSKANMGSMTDLTSDKIANTSAIEVPDKQMIPLSNTQAERLEVLKQRTDRSRQSTIGNNSALYQNKNNIYRHISDDTRSLKSLGRRTPSISQLKSAAKNKSTRNGKGISDNNDTKASNTPLRGSQSVKSRVTNITFLLNELKSIDTSNEISRIRDPDEDDIVGLGKADMARSQSSRLSRNNSMASNDKRRSFMIKRILNGNGQGISETLETPEADDFEDAHEDVNVMDTRGMLFNTA</sequence>
<proteinExistence type="inferred from homology"/>
<gene>
    <name evidence="4" type="primary">EFR3</name>
    <name evidence="4" type="ORF">C6P45_000380</name>
</gene>
<dbReference type="AlphaFoldDB" id="A0A9P6WDR7"/>
<evidence type="ECO:0000313" key="4">
    <source>
        <dbReference type="EMBL" id="KAG0671548.1"/>
    </source>
</evidence>
<protein>
    <recommendedName>
        <fullName evidence="2">Protein EFR3</fullName>
    </recommendedName>
</protein>
<evidence type="ECO:0000256" key="3">
    <source>
        <dbReference type="SAM" id="MobiDB-lite"/>
    </source>
</evidence>
<dbReference type="InterPro" id="IPR049150">
    <property type="entry name" value="EFR3_HEAT-like_rpt"/>
</dbReference>
<organism evidence="4 5">
    <name type="scientific">Maudiozyma exigua</name>
    <name type="common">Yeast</name>
    <name type="synonym">Kazachstania exigua</name>
    <dbReference type="NCBI Taxonomy" id="34358"/>
    <lineage>
        <taxon>Eukaryota</taxon>
        <taxon>Fungi</taxon>
        <taxon>Dikarya</taxon>
        <taxon>Ascomycota</taxon>
        <taxon>Saccharomycotina</taxon>
        <taxon>Saccharomycetes</taxon>
        <taxon>Saccharomycetales</taxon>
        <taxon>Saccharomycetaceae</taxon>
        <taxon>Maudiozyma</taxon>
    </lineage>
</organism>
<reference evidence="4 5" key="1">
    <citation type="submission" date="2020-11" db="EMBL/GenBank/DDBJ databases">
        <title>Kefir isolates.</title>
        <authorList>
            <person name="Marcisauskas S."/>
            <person name="Kim Y."/>
            <person name="Blasche S."/>
        </authorList>
    </citation>
    <scope>NUCLEOTIDE SEQUENCE [LARGE SCALE GENOMIC DNA]</scope>
    <source>
        <strain evidence="4 5">OG2</strain>
    </source>
</reference>
<dbReference type="PANTHER" id="PTHR47766">
    <property type="entry name" value="PROTEIN EFR3"/>
    <property type="match status" value="1"/>
</dbReference>
<name>A0A9P6WDR7_MAUEX</name>
<feature type="compositionally biased region" description="Polar residues" evidence="3">
    <location>
        <begin position="663"/>
        <end position="701"/>
    </location>
</feature>
<accession>A0A9P6WDR7</accession>
<evidence type="ECO:0000256" key="2">
    <source>
        <dbReference type="ARBA" id="ARBA00017967"/>
    </source>
</evidence>
<dbReference type="InterPro" id="IPR039786">
    <property type="entry name" value="EFR3"/>
</dbReference>
<comment type="caution">
    <text evidence="4">The sequence shown here is derived from an EMBL/GenBank/DDBJ whole genome shotgun (WGS) entry which is preliminary data.</text>
</comment>
<dbReference type="Proteomes" id="UP000750334">
    <property type="component" value="Unassembled WGS sequence"/>
</dbReference>